<dbReference type="Pfam" id="PF01965">
    <property type="entry name" value="DJ-1_PfpI"/>
    <property type="match status" value="1"/>
</dbReference>
<dbReference type="OrthoDB" id="6003696at2"/>
<dbReference type="PANTHER" id="PTHR48094:SF19">
    <property type="entry name" value="DJ-1_PFPI DOMAIN-CONTAINING PROTEIN"/>
    <property type="match status" value="1"/>
</dbReference>
<reference evidence="3" key="1">
    <citation type="submission" date="2017-09" db="EMBL/GenBank/DDBJ databases">
        <authorList>
            <person name="Varghese N."/>
            <person name="Submissions S."/>
        </authorList>
    </citation>
    <scope>NUCLEOTIDE SEQUENCE [LARGE SCALE GENOMIC DNA]</scope>
    <source>
        <strain evidence="3">CGMCC 1.8913</strain>
    </source>
</reference>
<dbReference type="AlphaFoldDB" id="A0A285P1J8"/>
<evidence type="ECO:0000313" key="3">
    <source>
        <dbReference type="Proteomes" id="UP000219356"/>
    </source>
</evidence>
<keyword evidence="3" id="KW-1185">Reference proteome</keyword>
<name>A0A285P1J8_9BACI</name>
<evidence type="ECO:0000259" key="1">
    <source>
        <dbReference type="Pfam" id="PF01965"/>
    </source>
</evidence>
<gene>
    <name evidence="2" type="ORF">SAMN05421503_2680</name>
</gene>
<dbReference type="EMBL" id="OBEK01000004">
    <property type="protein sequence ID" value="SNZ15614.1"/>
    <property type="molecule type" value="Genomic_DNA"/>
</dbReference>
<dbReference type="PANTHER" id="PTHR48094">
    <property type="entry name" value="PROTEIN/NUCLEIC ACID DEGLYCASE DJ-1-RELATED"/>
    <property type="match status" value="1"/>
</dbReference>
<dbReference type="RefSeq" id="WP_097042881.1">
    <property type="nucleotide sequence ID" value="NZ_OBEK01000004.1"/>
</dbReference>
<dbReference type="InterPro" id="IPR029062">
    <property type="entry name" value="Class_I_gatase-like"/>
</dbReference>
<dbReference type="SUPFAM" id="SSF52317">
    <property type="entry name" value="Class I glutamine amidotransferase-like"/>
    <property type="match status" value="1"/>
</dbReference>
<dbReference type="Gene3D" id="3.40.50.880">
    <property type="match status" value="1"/>
</dbReference>
<accession>A0A285P1J8</accession>
<dbReference type="InterPro" id="IPR050325">
    <property type="entry name" value="Prot/Nucl_acid_deglycase"/>
</dbReference>
<evidence type="ECO:0000313" key="2">
    <source>
        <dbReference type="EMBL" id="SNZ15614.1"/>
    </source>
</evidence>
<dbReference type="GO" id="GO:0005737">
    <property type="term" value="C:cytoplasm"/>
    <property type="evidence" value="ECO:0007669"/>
    <property type="project" value="TreeGrafter"/>
</dbReference>
<sequence length="196" mass="21676">MKKTVLIFLTEQYADWEASYAAAELQAPHSAYTVKTATLDGQPVASIGGFKVLPDYSLEEVKSYENFYMLILPGGNTWREDATVPVKELLAHCAANAIPIAAICDATVFLGRYGFLDKTPHTSNSLEYLQEGAPAYQGENLYVHSQAVRGDNLVTANGTAPLEFAREILKLLAVREDEKIDGWYRFFKEGAVEFKG</sequence>
<dbReference type="STRING" id="586416.GZ22_02550"/>
<feature type="domain" description="DJ-1/PfpI" evidence="1">
    <location>
        <begin position="3"/>
        <end position="170"/>
    </location>
</feature>
<dbReference type="Proteomes" id="UP000219356">
    <property type="component" value="Unassembled WGS sequence"/>
</dbReference>
<dbReference type="InterPro" id="IPR002818">
    <property type="entry name" value="DJ-1/PfpI"/>
</dbReference>
<proteinExistence type="predicted"/>
<protein>
    <submittedName>
        <fullName evidence="2">DJ-1/PfpI family protein</fullName>
    </submittedName>
</protein>
<organism evidence="2 3">
    <name type="scientific">Terribacillus aidingensis</name>
    <dbReference type="NCBI Taxonomy" id="586416"/>
    <lineage>
        <taxon>Bacteria</taxon>
        <taxon>Bacillati</taxon>
        <taxon>Bacillota</taxon>
        <taxon>Bacilli</taxon>
        <taxon>Bacillales</taxon>
        <taxon>Bacillaceae</taxon>
        <taxon>Terribacillus</taxon>
    </lineage>
</organism>